<dbReference type="PATRIC" id="fig|1229493.5.peg.2674"/>
<dbReference type="PANTHER" id="PTHR38595:SF1">
    <property type="entry name" value="TYPE VI SECRETION SYSTEM COMPONENT TSSE1"/>
    <property type="match status" value="1"/>
</dbReference>
<dbReference type="AlphaFoldDB" id="A0A0C1ZFT3"/>
<evidence type="ECO:0000313" key="3">
    <source>
        <dbReference type="Proteomes" id="UP000031586"/>
    </source>
</evidence>
<accession>A0A0C1ZFT3</accession>
<sequence>MPLVASLLDKLIDNDPHLREDKDFPLGQQALVDNLLRDLESMLNSRIGWTEISDDLREVKSSILNYGLPDFSSMPYSSKQGQDQLCEIVRDAILEFEPRLESPNVSILDEKSAVDRTLRLKISATCLIGNNTHEVTFNSEVEPVSLGMKLSRMK</sequence>
<organism evidence="2 3">
    <name type="scientific">Vibrio owensii CAIM 1854 = LMG 25443</name>
    <dbReference type="NCBI Taxonomy" id="1229493"/>
    <lineage>
        <taxon>Bacteria</taxon>
        <taxon>Pseudomonadati</taxon>
        <taxon>Pseudomonadota</taxon>
        <taxon>Gammaproteobacteria</taxon>
        <taxon>Vibrionales</taxon>
        <taxon>Vibrionaceae</taxon>
        <taxon>Vibrio</taxon>
    </lineage>
</organism>
<evidence type="ECO:0000313" key="2">
    <source>
        <dbReference type="EMBL" id="KIF51961.1"/>
    </source>
</evidence>
<dbReference type="EMBL" id="JPRD01000028">
    <property type="protein sequence ID" value="KIF51961.1"/>
    <property type="molecule type" value="Genomic_DNA"/>
</dbReference>
<protein>
    <submittedName>
        <fullName evidence="2">Lysozyme</fullName>
    </submittedName>
</protein>
<dbReference type="GeneID" id="67379779"/>
<name>A0A0C1ZFT3_9VIBR</name>
<dbReference type="SUPFAM" id="SSF160719">
    <property type="entry name" value="gpW/gp25-like"/>
    <property type="match status" value="1"/>
</dbReference>
<dbReference type="InterPro" id="IPR007048">
    <property type="entry name" value="IraD/Gp25-like"/>
</dbReference>
<feature type="domain" description="IraD/Gp25-like" evidence="1">
    <location>
        <begin position="31"/>
        <end position="126"/>
    </location>
</feature>
<dbReference type="Pfam" id="PF04965">
    <property type="entry name" value="GPW_gp25"/>
    <property type="match status" value="1"/>
</dbReference>
<evidence type="ECO:0000259" key="1">
    <source>
        <dbReference type="Pfam" id="PF04965"/>
    </source>
</evidence>
<dbReference type="RefSeq" id="WP_005426975.1">
    <property type="nucleotide sequence ID" value="NZ_BAOH01000051.1"/>
</dbReference>
<reference evidence="2 3" key="1">
    <citation type="submission" date="2014-07" db="EMBL/GenBank/DDBJ databases">
        <title>Unique and conserved regions in Vibrio harveyi and related species in comparison with the shrimp pathogen Vibrio harveyi CAIM 1792.</title>
        <authorList>
            <person name="Espinoza-Valles I."/>
            <person name="Vora G."/>
            <person name="Leekitcharoenphon P."/>
            <person name="Ussery D."/>
            <person name="Hoj L."/>
            <person name="Gomez-Gil B."/>
        </authorList>
    </citation>
    <scope>NUCLEOTIDE SEQUENCE [LARGE SCALE GENOMIC DNA]</scope>
    <source>
        <strain evidence="3">CAIM 1854 / LMG 25443</strain>
    </source>
</reference>
<proteinExistence type="predicted"/>
<comment type="caution">
    <text evidence="2">The sequence shown here is derived from an EMBL/GenBank/DDBJ whole genome shotgun (WGS) entry which is preliminary data.</text>
</comment>
<dbReference type="NCBIfam" id="TIGR03357">
    <property type="entry name" value="VI_zyme"/>
    <property type="match status" value="1"/>
</dbReference>
<dbReference type="Gene3D" id="3.10.450.40">
    <property type="match status" value="1"/>
</dbReference>
<dbReference type="Proteomes" id="UP000031586">
    <property type="component" value="Unassembled WGS sequence"/>
</dbReference>
<dbReference type="InterPro" id="IPR053176">
    <property type="entry name" value="T6SS_TssE1-like"/>
</dbReference>
<gene>
    <name evidence="2" type="ORF">H735_17585</name>
</gene>
<dbReference type="PANTHER" id="PTHR38595">
    <property type="entry name" value="CYTOPLASMIC PROTEIN-RELATED"/>
    <property type="match status" value="1"/>
</dbReference>
<dbReference type="InterPro" id="IPR017737">
    <property type="entry name" value="TssE1-like"/>
</dbReference>